<proteinExistence type="predicted"/>
<name>A0ABR6D8D4_9HYPH</name>
<keyword evidence="2" id="KW-1185">Reference proteome</keyword>
<accession>A0ABR6D8D4</accession>
<organism evidence="1 2">
    <name type="scientific">Methylobacterium fujisawaense</name>
    <dbReference type="NCBI Taxonomy" id="107400"/>
    <lineage>
        <taxon>Bacteria</taxon>
        <taxon>Pseudomonadati</taxon>
        <taxon>Pseudomonadota</taxon>
        <taxon>Alphaproteobacteria</taxon>
        <taxon>Hyphomicrobiales</taxon>
        <taxon>Methylobacteriaceae</taxon>
        <taxon>Methylobacterium</taxon>
    </lineage>
</organism>
<gene>
    <name evidence="1" type="ORF">GGQ91_000975</name>
</gene>
<reference evidence="1 2" key="1">
    <citation type="submission" date="2020-08" db="EMBL/GenBank/DDBJ databases">
        <title>Genomic Encyclopedia of Type Strains, Phase IV (KMG-IV): sequencing the most valuable type-strain genomes for metagenomic binning, comparative biology and taxonomic classification.</title>
        <authorList>
            <person name="Goeker M."/>
        </authorList>
    </citation>
    <scope>NUCLEOTIDE SEQUENCE [LARGE SCALE GENOMIC DNA]</scope>
    <source>
        <strain evidence="1 2">DSM 5686</strain>
    </source>
</reference>
<evidence type="ECO:0008006" key="3">
    <source>
        <dbReference type="Google" id="ProtNLM"/>
    </source>
</evidence>
<dbReference type="EMBL" id="JACJIM010000001">
    <property type="protein sequence ID" value="MBA9061614.1"/>
    <property type="molecule type" value="Genomic_DNA"/>
</dbReference>
<dbReference type="GeneID" id="96602737"/>
<dbReference type="PROSITE" id="PS51257">
    <property type="entry name" value="PROKAR_LIPOPROTEIN"/>
    <property type="match status" value="1"/>
</dbReference>
<comment type="caution">
    <text evidence="1">The sequence shown here is derived from an EMBL/GenBank/DDBJ whole genome shotgun (WGS) entry which is preliminary data.</text>
</comment>
<dbReference type="Proteomes" id="UP000565455">
    <property type="component" value="Unassembled WGS sequence"/>
</dbReference>
<evidence type="ECO:0000313" key="2">
    <source>
        <dbReference type="Proteomes" id="UP000565455"/>
    </source>
</evidence>
<evidence type="ECO:0000313" key="1">
    <source>
        <dbReference type="EMBL" id="MBA9061614.1"/>
    </source>
</evidence>
<dbReference type="RefSeq" id="WP_182591465.1">
    <property type="nucleotide sequence ID" value="NZ_JACJIM010000001.1"/>
</dbReference>
<protein>
    <recommendedName>
        <fullName evidence="3">Lipoprotein</fullName>
    </recommendedName>
</protein>
<sequence length="115" mass="12379">MLRRSVIPILCALGPTLGACSDEPSETTMRAAALGFLNRAWEQQAATASLIGGARRIMPMPTVTSFHKLDCEVSQVAPGHVCTFEVSLDGKPPGRDKARFYKDVDGLVYMAVVGR</sequence>